<dbReference type="InterPro" id="IPR027417">
    <property type="entry name" value="P-loop_NTPase"/>
</dbReference>
<dbReference type="PANTHER" id="PTHR18934:SF113">
    <property type="entry name" value="ATP-DEPENDENT RNA HELICASE TDRD9"/>
    <property type="match status" value="1"/>
</dbReference>
<dbReference type="SMART" id="SM00490">
    <property type="entry name" value="HELICc"/>
    <property type="match status" value="1"/>
</dbReference>
<dbReference type="CDD" id="cd20431">
    <property type="entry name" value="Tudor_TDRD9"/>
    <property type="match status" value="1"/>
</dbReference>
<dbReference type="GO" id="GO:0030154">
    <property type="term" value="P:cell differentiation"/>
    <property type="evidence" value="ECO:0007669"/>
    <property type="project" value="UniProtKB-KW"/>
</dbReference>
<evidence type="ECO:0000256" key="9">
    <source>
        <dbReference type="ARBA" id="ARBA00022806"/>
    </source>
</evidence>
<keyword evidence="8" id="KW-0378">Hydrolase</keyword>
<dbReference type="Gene3D" id="3.40.50.300">
    <property type="entry name" value="P-loop containing nucleotide triphosphate hydrolases"/>
    <property type="match status" value="2"/>
</dbReference>
<keyword evidence="11" id="KW-0744">Spermatogenesis</keyword>
<evidence type="ECO:0000313" key="20">
    <source>
        <dbReference type="Proteomes" id="UP000314986"/>
    </source>
</evidence>
<evidence type="ECO:0000256" key="12">
    <source>
        <dbReference type="ARBA" id="ARBA00023158"/>
    </source>
</evidence>
<dbReference type="GO" id="GO:0005634">
    <property type="term" value="C:nucleus"/>
    <property type="evidence" value="ECO:0007669"/>
    <property type="project" value="UniProtKB-SubCell"/>
</dbReference>
<dbReference type="Proteomes" id="UP000314986">
    <property type="component" value="Unassembled WGS sequence"/>
</dbReference>
<feature type="region of interest" description="Disordered" evidence="15">
    <location>
        <begin position="994"/>
        <end position="1013"/>
    </location>
</feature>
<evidence type="ECO:0000313" key="19">
    <source>
        <dbReference type="Ensembl" id="ENSCMIP00000031870.1"/>
    </source>
</evidence>
<dbReference type="GO" id="GO:0016787">
    <property type="term" value="F:hydrolase activity"/>
    <property type="evidence" value="ECO:0007669"/>
    <property type="project" value="UniProtKB-KW"/>
</dbReference>
<evidence type="ECO:0000256" key="7">
    <source>
        <dbReference type="ARBA" id="ARBA00022782"/>
    </source>
</evidence>
<evidence type="ECO:0000256" key="1">
    <source>
        <dbReference type="ARBA" id="ARBA00004496"/>
    </source>
</evidence>
<reference evidence="20" key="3">
    <citation type="journal article" date="2014" name="Nature">
        <title>Elephant shark genome provides unique insights into gnathostome evolution.</title>
        <authorList>
            <consortium name="International Elephant Shark Genome Sequencing Consortium"/>
            <person name="Venkatesh B."/>
            <person name="Lee A.P."/>
            <person name="Ravi V."/>
            <person name="Maurya A.K."/>
            <person name="Lian M.M."/>
            <person name="Swann J.B."/>
            <person name="Ohta Y."/>
            <person name="Flajnik M.F."/>
            <person name="Sutoh Y."/>
            <person name="Kasahara M."/>
            <person name="Hoon S."/>
            <person name="Gangu V."/>
            <person name="Roy S.W."/>
            <person name="Irimia M."/>
            <person name="Korzh V."/>
            <person name="Kondrychyn I."/>
            <person name="Lim Z.W."/>
            <person name="Tay B.H."/>
            <person name="Tohari S."/>
            <person name="Kong K.W."/>
            <person name="Ho S."/>
            <person name="Lorente-Galdos B."/>
            <person name="Quilez J."/>
            <person name="Marques-Bonet T."/>
            <person name="Raney B.J."/>
            <person name="Ingham P.W."/>
            <person name="Tay A."/>
            <person name="Hillier L.W."/>
            <person name="Minx P."/>
            <person name="Boehm T."/>
            <person name="Wilson R.K."/>
            <person name="Brenner S."/>
            <person name="Warren W.C."/>
        </authorList>
    </citation>
    <scope>NUCLEOTIDE SEQUENCE [LARGE SCALE GENOMIC DNA]</scope>
</reference>
<dbReference type="SMART" id="SM00333">
    <property type="entry name" value="TUDOR"/>
    <property type="match status" value="1"/>
</dbReference>
<dbReference type="InterPro" id="IPR002999">
    <property type="entry name" value="Tudor"/>
</dbReference>
<evidence type="ECO:0000256" key="13">
    <source>
        <dbReference type="ARBA" id="ARBA00023254"/>
    </source>
</evidence>
<dbReference type="GO" id="GO:0003724">
    <property type="term" value="F:RNA helicase activity"/>
    <property type="evidence" value="ECO:0007669"/>
    <property type="project" value="UniProtKB-EC"/>
</dbReference>
<dbReference type="PANTHER" id="PTHR18934">
    <property type="entry name" value="ATP-DEPENDENT RNA HELICASE"/>
    <property type="match status" value="1"/>
</dbReference>
<feature type="compositionally biased region" description="Basic and acidic residues" evidence="15">
    <location>
        <begin position="996"/>
        <end position="1013"/>
    </location>
</feature>
<dbReference type="PROSITE" id="PS51192">
    <property type="entry name" value="HELICASE_ATP_BIND_1"/>
    <property type="match status" value="1"/>
</dbReference>
<keyword evidence="10" id="KW-0067">ATP-binding</keyword>
<dbReference type="GO" id="GO:0003723">
    <property type="term" value="F:RNA binding"/>
    <property type="evidence" value="ECO:0007669"/>
    <property type="project" value="TreeGrafter"/>
</dbReference>
<dbReference type="SMART" id="SM00487">
    <property type="entry name" value="DEXDc"/>
    <property type="match status" value="1"/>
</dbReference>
<comment type="catalytic activity">
    <reaction evidence="14">
        <text>ATP + H2O = ADP + phosphate + H(+)</text>
        <dbReference type="Rhea" id="RHEA:13065"/>
        <dbReference type="ChEBI" id="CHEBI:15377"/>
        <dbReference type="ChEBI" id="CHEBI:15378"/>
        <dbReference type="ChEBI" id="CHEBI:30616"/>
        <dbReference type="ChEBI" id="CHEBI:43474"/>
        <dbReference type="ChEBI" id="CHEBI:456216"/>
        <dbReference type="EC" id="3.6.4.13"/>
    </reaction>
</comment>
<accession>A0A4W3JI68</accession>
<evidence type="ECO:0000256" key="3">
    <source>
        <dbReference type="ARBA" id="ARBA00012552"/>
    </source>
</evidence>
<sequence length="1013" mass="114233">MQVYFILCFQLVNLIENNSVVIVRGVTGSGKSTQLPQYILDHYCKTSSYCKIVVTQPRKIGAISIARWICRERRLSLGGLVGYQVGLEKETTTDTQLFYVTTGILLHKIVSAKCLTEFTHIFIDEVHERTEEMDFLLLVVRKLLRTNSRFIKVILMSATINCEEFADYFAVPFRNSFTPAYIFEVDGAPHNVEEYYLDDLKRLAPNLSFSIGIAEINYMHDVFTSMVQKRLHVYPLHSSVTLEEQNDAFLTPVPGYRKIILSTNIAESSITVPDVKYVIDFCLTRNLVCDDDTNYQSLRLSWASKASCIQRKGRAGRISKGYCYRLVTKDFWTHCIPDHAVPEMQRCPLGSTVLKTKLLDMGEPRALLASALSPPNLRDIERTVVLLKEVGALSIGIKEIENPYDGDLTFLGRVLAHLPVNLQLGKLVVLGHVFGCLEECLIIGKNVFVVTQVELDWGKSNYIQIKRIKEVVLAGAFYPNYFTFCPLSEETAVKELSGKYANATVVMRNIPPYGFLYYKQLQSLFRQCGQVKAISFDGSKCFVEFVQNPIKRTGIHPAVYMALKMAQLHIPLQLNVHPVEEIEALINSLYSISSLYQIQGLLFSYTSNAQTNLFSFQVVEVGHFWGYRTDGESLHTLSKLMTEINQMKLTPLAVEPYPDVCLAPFTDCSETHYYRAKVLQVSGDSAEVFFVDYGNTAQVPSHLLRNISSQFLELPFQALQCQICCMRPSAHSLISGDQWSAKAKKRFISLVKDCVLLVKVFSTVHCTLRVDLSIQTSKGDRNVREVLISEGFAEPAEESYESKDVPRCWTDESFRLDLGVGKGGGEAGWVLKVVLLHGPFNPYEIRFHSMTAMSRFRNVWIERESINSVALNGAPEDVHQRMLVAASVSVNASGSTIIVRETTLMPNIHGLPALICMIFAPVMELRTDRLRKSYTGALCGLGWNPTTNEALLEEHDQEVVFDVHLDVNDISEINLLRSTINKLVCDGYHGPPHYGNNEKTRKLQHEASQKLLE</sequence>
<dbReference type="AlphaFoldDB" id="A0A4W3JI68"/>
<dbReference type="Pfam" id="PF00271">
    <property type="entry name" value="Helicase_C"/>
    <property type="match status" value="1"/>
</dbReference>
<dbReference type="Ensembl" id="ENSCMIT00000032356.1">
    <property type="protein sequence ID" value="ENSCMIP00000031870.1"/>
    <property type="gene ID" value="ENSCMIG00000013578.1"/>
</dbReference>
<proteinExistence type="inferred from homology"/>
<keyword evidence="5" id="KW-0963">Cytoplasm</keyword>
<dbReference type="GO" id="GO:0031047">
    <property type="term" value="P:regulatory ncRNA-mediated gene silencing"/>
    <property type="evidence" value="ECO:0007669"/>
    <property type="project" value="UniProtKB-KW"/>
</dbReference>
<keyword evidence="7" id="KW-0221">Differentiation</keyword>
<keyword evidence="6" id="KW-0547">Nucleotide-binding</keyword>
<dbReference type="InterPro" id="IPR035437">
    <property type="entry name" value="SNase_OB-fold_sf"/>
</dbReference>
<dbReference type="InterPro" id="IPR011545">
    <property type="entry name" value="DEAD/DEAH_box_helicase_dom"/>
</dbReference>
<dbReference type="Gene3D" id="2.40.50.90">
    <property type="match status" value="1"/>
</dbReference>
<dbReference type="Pfam" id="PF00567">
    <property type="entry name" value="TUDOR"/>
    <property type="match status" value="1"/>
</dbReference>
<protein>
    <recommendedName>
        <fullName evidence="3">RNA helicase</fullName>
        <ecNumber evidence="3">3.6.4.13</ecNumber>
    </recommendedName>
</protein>
<evidence type="ECO:0000256" key="15">
    <source>
        <dbReference type="SAM" id="MobiDB-lite"/>
    </source>
</evidence>
<comment type="subcellular location">
    <subcellularLocation>
        <location evidence="1">Cytoplasm</location>
    </subcellularLocation>
</comment>
<dbReference type="InterPro" id="IPR047384">
    <property type="entry name" value="Tudor_TDRD9"/>
</dbReference>
<feature type="domain" description="Helicase ATP-binding" evidence="17">
    <location>
        <begin position="12"/>
        <end position="178"/>
    </location>
</feature>
<evidence type="ECO:0000259" key="17">
    <source>
        <dbReference type="PROSITE" id="PS51192"/>
    </source>
</evidence>
<dbReference type="Pfam" id="PF00270">
    <property type="entry name" value="DEAD"/>
    <property type="match status" value="1"/>
</dbReference>
<evidence type="ECO:0000256" key="14">
    <source>
        <dbReference type="ARBA" id="ARBA00047984"/>
    </source>
</evidence>
<evidence type="ECO:0000259" key="18">
    <source>
        <dbReference type="PROSITE" id="PS51194"/>
    </source>
</evidence>
<dbReference type="GO" id="GO:0005524">
    <property type="term" value="F:ATP binding"/>
    <property type="evidence" value="ECO:0007669"/>
    <property type="project" value="UniProtKB-KW"/>
</dbReference>
<dbReference type="InterPro" id="IPR007502">
    <property type="entry name" value="Helicase-assoc_dom"/>
</dbReference>
<dbReference type="InterPro" id="IPR001650">
    <property type="entry name" value="Helicase_C-like"/>
</dbReference>
<dbReference type="SMART" id="SM00847">
    <property type="entry name" value="HA2"/>
    <property type="match status" value="1"/>
</dbReference>
<keyword evidence="9" id="KW-0347">Helicase</keyword>
<dbReference type="GO" id="GO:0005737">
    <property type="term" value="C:cytoplasm"/>
    <property type="evidence" value="ECO:0007669"/>
    <property type="project" value="UniProtKB-SubCell"/>
</dbReference>
<dbReference type="SUPFAM" id="SSF52540">
    <property type="entry name" value="P-loop containing nucleoside triphosphate hydrolases"/>
    <property type="match status" value="1"/>
</dbReference>
<keyword evidence="4" id="KW-0217">Developmental protein</keyword>
<feature type="domain" description="Helicase C-terminal" evidence="18">
    <location>
        <begin position="191"/>
        <end position="362"/>
    </location>
</feature>
<evidence type="ECO:0000256" key="4">
    <source>
        <dbReference type="ARBA" id="ARBA00022473"/>
    </source>
</evidence>
<dbReference type="SUPFAM" id="SSF63748">
    <property type="entry name" value="Tudor/PWWP/MBT"/>
    <property type="match status" value="1"/>
</dbReference>
<comment type="similarity">
    <text evidence="2">Belongs to the DEAD box helicase family. DEAH subfamily.</text>
</comment>
<reference evidence="20" key="2">
    <citation type="journal article" date="2007" name="PLoS Biol.">
        <title>Survey sequencing and comparative analysis of the elephant shark (Callorhinchus milii) genome.</title>
        <authorList>
            <person name="Venkatesh B."/>
            <person name="Kirkness E.F."/>
            <person name="Loh Y.H."/>
            <person name="Halpern A.L."/>
            <person name="Lee A.P."/>
            <person name="Johnson J."/>
            <person name="Dandona N."/>
            <person name="Viswanathan L.D."/>
            <person name="Tay A."/>
            <person name="Venter J.C."/>
            <person name="Strausberg R.L."/>
            <person name="Brenner S."/>
        </authorList>
    </citation>
    <scope>NUCLEOTIDE SEQUENCE [LARGE SCALE GENOMIC DNA]</scope>
</reference>
<dbReference type="GO" id="GO:0051321">
    <property type="term" value="P:meiotic cell cycle"/>
    <property type="evidence" value="ECO:0007669"/>
    <property type="project" value="UniProtKB-KW"/>
</dbReference>
<evidence type="ECO:0000256" key="5">
    <source>
        <dbReference type="ARBA" id="ARBA00022490"/>
    </source>
</evidence>
<feature type="domain" description="Tudor" evidence="16">
    <location>
        <begin position="654"/>
        <end position="714"/>
    </location>
</feature>
<dbReference type="GO" id="GO:0007283">
    <property type="term" value="P:spermatogenesis"/>
    <property type="evidence" value="ECO:0007669"/>
    <property type="project" value="UniProtKB-KW"/>
</dbReference>
<gene>
    <name evidence="19" type="primary">tdrd9</name>
</gene>
<dbReference type="GeneTree" id="ENSGT00940000157035"/>
<evidence type="ECO:0000256" key="11">
    <source>
        <dbReference type="ARBA" id="ARBA00022871"/>
    </source>
</evidence>
<dbReference type="PROSITE" id="PS50304">
    <property type="entry name" value="TUDOR"/>
    <property type="match status" value="1"/>
</dbReference>
<name>A0A4W3JI68_CALMI</name>
<dbReference type="CDD" id="cd18791">
    <property type="entry name" value="SF2_C_RHA"/>
    <property type="match status" value="1"/>
</dbReference>
<reference evidence="19" key="4">
    <citation type="submission" date="2025-08" db="UniProtKB">
        <authorList>
            <consortium name="Ensembl"/>
        </authorList>
    </citation>
    <scope>IDENTIFICATION</scope>
</reference>
<reference evidence="20" key="1">
    <citation type="journal article" date="2006" name="Science">
        <title>Ancient noncoding elements conserved in the human genome.</title>
        <authorList>
            <person name="Venkatesh B."/>
            <person name="Kirkness E.F."/>
            <person name="Loh Y.H."/>
            <person name="Halpern A.L."/>
            <person name="Lee A.P."/>
            <person name="Johnson J."/>
            <person name="Dandona N."/>
            <person name="Viswanathan L.D."/>
            <person name="Tay A."/>
            <person name="Venter J.C."/>
            <person name="Strausberg R.L."/>
            <person name="Brenner S."/>
        </authorList>
    </citation>
    <scope>NUCLEOTIDE SEQUENCE [LARGE SCALE GENOMIC DNA]</scope>
</reference>
<dbReference type="Gene3D" id="1.20.120.1080">
    <property type="match status" value="1"/>
</dbReference>
<dbReference type="EC" id="3.6.4.13" evidence="3"/>
<dbReference type="PROSITE" id="PS51194">
    <property type="entry name" value="HELICASE_CTER"/>
    <property type="match status" value="1"/>
</dbReference>
<dbReference type="InterPro" id="IPR014001">
    <property type="entry name" value="Helicase_ATP-bd"/>
</dbReference>
<evidence type="ECO:0000256" key="10">
    <source>
        <dbReference type="ARBA" id="ARBA00022840"/>
    </source>
</evidence>
<keyword evidence="12" id="KW-0943">RNA-mediated gene silencing</keyword>
<evidence type="ECO:0000256" key="2">
    <source>
        <dbReference type="ARBA" id="ARBA00008792"/>
    </source>
</evidence>
<evidence type="ECO:0000259" key="16">
    <source>
        <dbReference type="PROSITE" id="PS50304"/>
    </source>
</evidence>
<keyword evidence="20" id="KW-1185">Reference proteome</keyword>
<evidence type="ECO:0000256" key="8">
    <source>
        <dbReference type="ARBA" id="ARBA00022801"/>
    </source>
</evidence>
<keyword evidence="13" id="KW-0469">Meiosis</keyword>
<reference evidence="19" key="5">
    <citation type="submission" date="2025-09" db="UniProtKB">
        <authorList>
            <consortium name="Ensembl"/>
        </authorList>
    </citation>
    <scope>IDENTIFICATION</scope>
</reference>
<organism evidence="19 20">
    <name type="scientific">Callorhinchus milii</name>
    <name type="common">Ghost shark</name>
    <dbReference type="NCBI Taxonomy" id="7868"/>
    <lineage>
        <taxon>Eukaryota</taxon>
        <taxon>Metazoa</taxon>
        <taxon>Chordata</taxon>
        <taxon>Craniata</taxon>
        <taxon>Vertebrata</taxon>
        <taxon>Chondrichthyes</taxon>
        <taxon>Holocephali</taxon>
        <taxon>Chimaeriformes</taxon>
        <taxon>Callorhinchidae</taxon>
        <taxon>Callorhinchus</taxon>
    </lineage>
</organism>
<evidence type="ECO:0000256" key="6">
    <source>
        <dbReference type="ARBA" id="ARBA00022741"/>
    </source>
</evidence>
<dbReference type="Gene3D" id="2.30.30.140">
    <property type="match status" value="1"/>
</dbReference>